<evidence type="ECO:0000256" key="5">
    <source>
        <dbReference type="ARBA" id="ARBA00022856"/>
    </source>
</evidence>
<feature type="domain" description="ABC transmembrane type-1" evidence="10">
    <location>
        <begin position="80"/>
        <end position="269"/>
    </location>
</feature>
<dbReference type="AlphaFoldDB" id="A0A840AR49"/>
<keyword evidence="6" id="KW-0653">Protein transport</keyword>
<evidence type="ECO:0000313" key="12">
    <source>
        <dbReference type="Proteomes" id="UP000553963"/>
    </source>
</evidence>
<evidence type="ECO:0000256" key="7">
    <source>
        <dbReference type="ARBA" id="ARBA00022989"/>
    </source>
</evidence>
<protein>
    <submittedName>
        <fullName evidence="11">Peptide/nickel transport system permease protein</fullName>
    </submittedName>
</protein>
<gene>
    <name evidence="11" type="ORF">GGR25_002992</name>
</gene>
<name>A0A840AR49_9HYPH</name>
<dbReference type="PROSITE" id="PS50928">
    <property type="entry name" value="ABC_TM1"/>
    <property type="match status" value="1"/>
</dbReference>
<dbReference type="GO" id="GO:0055085">
    <property type="term" value="P:transmembrane transport"/>
    <property type="evidence" value="ECO:0007669"/>
    <property type="project" value="InterPro"/>
</dbReference>
<dbReference type="GO" id="GO:0005886">
    <property type="term" value="C:plasma membrane"/>
    <property type="evidence" value="ECO:0007669"/>
    <property type="project" value="UniProtKB-SubCell"/>
</dbReference>
<feature type="transmembrane region" description="Helical" evidence="9">
    <location>
        <begin position="247"/>
        <end position="268"/>
    </location>
</feature>
<keyword evidence="12" id="KW-1185">Reference proteome</keyword>
<evidence type="ECO:0000313" key="11">
    <source>
        <dbReference type="EMBL" id="MBB3931934.1"/>
    </source>
</evidence>
<feature type="transmembrane region" description="Helical" evidence="9">
    <location>
        <begin position="143"/>
        <end position="162"/>
    </location>
</feature>
<dbReference type="PANTHER" id="PTHR43386">
    <property type="entry name" value="OLIGOPEPTIDE TRANSPORT SYSTEM PERMEASE PROTEIN APPC"/>
    <property type="match status" value="1"/>
</dbReference>
<sequence length="278" mass="29668">MSAVLPTARPRRSRPRGVLAPVALLVIVILIAFALVPGLIAPDSPVALNMADRLKPPSFAHLFGTDEGGRDIFSRVVFGTRYSLGVAIAIVFASALFGVVYGAVSGMARGSADNVMMRIVDLFFGFPALVLALAVAASIGRGLGSVALSLTIIWWPGYARLVRGEVLRLRERPHVEAARALGVSNLTILRRHILPFVAQEVNVRVTTDIGYALVAVTALSFLGLGANSPTPEWGLLIRDSRPYFGSAWWYLVFPGTMIMLTATAFSLIGDSLAARRGG</sequence>
<evidence type="ECO:0000256" key="6">
    <source>
        <dbReference type="ARBA" id="ARBA00022927"/>
    </source>
</evidence>
<dbReference type="RefSeq" id="WP_183399625.1">
    <property type="nucleotide sequence ID" value="NZ_JACIDS010000004.1"/>
</dbReference>
<evidence type="ECO:0000256" key="8">
    <source>
        <dbReference type="ARBA" id="ARBA00023136"/>
    </source>
</evidence>
<dbReference type="Gene3D" id="1.10.3720.10">
    <property type="entry name" value="MetI-like"/>
    <property type="match status" value="1"/>
</dbReference>
<comment type="caution">
    <text evidence="11">The sequence shown here is derived from an EMBL/GenBank/DDBJ whole genome shotgun (WGS) entry which is preliminary data.</text>
</comment>
<proteinExistence type="inferred from homology"/>
<keyword evidence="3" id="KW-1003">Cell membrane</keyword>
<dbReference type="InterPro" id="IPR000515">
    <property type="entry name" value="MetI-like"/>
</dbReference>
<evidence type="ECO:0000256" key="2">
    <source>
        <dbReference type="ARBA" id="ARBA00022448"/>
    </source>
</evidence>
<dbReference type="SUPFAM" id="SSF161098">
    <property type="entry name" value="MetI-like"/>
    <property type="match status" value="1"/>
</dbReference>
<dbReference type="PANTHER" id="PTHR43386:SF1">
    <property type="entry name" value="D,D-DIPEPTIDE TRANSPORT SYSTEM PERMEASE PROTEIN DDPC-RELATED"/>
    <property type="match status" value="1"/>
</dbReference>
<keyword evidence="8 9" id="KW-0472">Membrane</keyword>
<keyword evidence="5" id="KW-0571">Peptide transport</keyword>
<evidence type="ECO:0000259" key="10">
    <source>
        <dbReference type="PROSITE" id="PS50928"/>
    </source>
</evidence>
<comment type="similarity">
    <text evidence="9">Belongs to the binding-protein-dependent transport system permease family.</text>
</comment>
<reference evidence="11 12" key="1">
    <citation type="submission" date="2020-08" db="EMBL/GenBank/DDBJ databases">
        <title>Genomic Encyclopedia of Type Strains, Phase IV (KMG-IV): sequencing the most valuable type-strain genomes for metagenomic binning, comparative biology and taxonomic classification.</title>
        <authorList>
            <person name="Goeker M."/>
        </authorList>
    </citation>
    <scope>NUCLEOTIDE SEQUENCE [LARGE SCALE GENOMIC DNA]</scope>
    <source>
        <strain evidence="11 12">DSM 25966</strain>
    </source>
</reference>
<feature type="transmembrane region" description="Helical" evidence="9">
    <location>
        <begin position="82"/>
        <end position="104"/>
    </location>
</feature>
<accession>A0A840AR49</accession>
<evidence type="ECO:0000256" key="4">
    <source>
        <dbReference type="ARBA" id="ARBA00022692"/>
    </source>
</evidence>
<dbReference type="GO" id="GO:0015833">
    <property type="term" value="P:peptide transport"/>
    <property type="evidence" value="ECO:0007669"/>
    <property type="project" value="UniProtKB-KW"/>
</dbReference>
<dbReference type="Pfam" id="PF00528">
    <property type="entry name" value="BPD_transp_1"/>
    <property type="match status" value="1"/>
</dbReference>
<organism evidence="11 12">
    <name type="scientific">Kaistia hirudinis</name>
    <dbReference type="NCBI Taxonomy" id="1293440"/>
    <lineage>
        <taxon>Bacteria</taxon>
        <taxon>Pseudomonadati</taxon>
        <taxon>Pseudomonadota</taxon>
        <taxon>Alphaproteobacteria</taxon>
        <taxon>Hyphomicrobiales</taxon>
        <taxon>Kaistiaceae</taxon>
        <taxon>Kaistia</taxon>
    </lineage>
</organism>
<feature type="transmembrane region" description="Helical" evidence="9">
    <location>
        <begin position="209"/>
        <end position="227"/>
    </location>
</feature>
<keyword evidence="4 9" id="KW-0812">Transmembrane</keyword>
<dbReference type="CDD" id="cd06261">
    <property type="entry name" value="TM_PBP2"/>
    <property type="match status" value="1"/>
</dbReference>
<feature type="transmembrane region" description="Helical" evidence="9">
    <location>
        <begin position="116"/>
        <end position="137"/>
    </location>
</feature>
<comment type="subcellular location">
    <subcellularLocation>
        <location evidence="1 9">Cell membrane</location>
        <topology evidence="1 9">Multi-pass membrane protein</topology>
    </subcellularLocation>
</comment>
<evidence type="ECO:0000256" key="9">
    <source>
        <dbReference type="RuleBase" id="RU363032"/>
    </source>
</evidence>
<dbReference type="InterPro" id="IPR050366">
    <property type="entry name" value="BP-dependent_transpt_permease"/>
</dbReference>
<dbReference type="GO" id="GO:0015031">
    <property type="term" value="P:protein transport"/>
    <property type="evidence" value="ECO:0007669"/>
    <property type="project" value="UniProtKB-KW"/>
</dbReference>
<dbReference type="InterPro" id="IPR035906">
    <property type="entry name" value="MetI-like_sf"/>
</dbReference>
<evidence type="ECO:0000256" key="3">
    <source>
        <dbReference type="ARBA" id="ARBA00022475"/>
    </source>
</evidence>
<dbReference type="EMBL" id="JACIDS010000004">
    <property type="protein sequence ID" value="MBB3931934.1"/>
    <property type="molecule type" value="Genomic_DNA"/>
</dbReference>
<keyword evidence="2 9" id="KW-0813">Transport</keyword>
<feature type="transmembrane region" description="Helical" evidence="9">
    <location>
        <begin position="18"/>
        <end position="40"/>
    </location>
</feature>
<keyword evidence="7 9" id="KW-1133">Transmembrane helix</keyword>
<evidence type="ECO:0000256" key="1">
    <source>
        <dbReference type="ARBA" id="ARBA00004651"/>
    </source>
</evidence>
<dbReference type="Proteomes" id="UP000553963">
    <property type="component" value="Unassembled WGS sequence"/>
</dbReference>